<dbReference type="Proteomes" id="UP000231067">
    <property type="component" value="Unassembled WGS sequence"/>
</dbReference>
<comment type="caution">
    <text evidence="1">The sequence shown here is derived from an EMBL/GenBank/DDBJ whole genome shotgun (WGS) entry which is preliminary data.</text>
</comment>
<organism evidence="1 2">
    <name type="scientific">Candidatus Desantisbacteria bacterium CG23_combo_of_CG06-09_8_20_14_all_40_23</name>
    <dbReference type="NCBI Taxonomy" id="1974550"/>
    <lineage>
        <taxon>Bacteria</taxon>
        <taxon>Candidatus Desantisiibacteriota</taxon>
    </lineage>
</organism>
<dbReference type="AlphaFoldDB" id="A0A2H0A673"/>
<gene>
    <name evidence="1" type="ORF">COX18_04990</name>
</gene>
<accession>A0A2H0A673</accession>
<name>A0A2H0A673_9BACT</name>
<dbReference type="EMBL" id="PCSH01000090">
    <property type="protein sequence ID" value="PIP40947.1"/>
    <property type="molecule type" value="Genomic_DNA"/>
</dbReference>
<sequence length="89" mass="9412">MHGTQTATMGTDGGVNTGAATDKAYSIWLCIHNQSQHLFEVKMSTKAARLVVVNLGIANLARYTEGEYTNSPLCQLLGNIVGAGFTPAL</sequence>
<protein>
    <submittedName>
        <fullName evidence="1">Uncharacterized protein</fullName>
    </submittedName>
</protein>
<proteinExistence type="predicted"/>
<evidence type="ECO:0000313" key="1">
    <source>
        <dbReference type="EMBL" id="PIP40947.1"/>
    </source>
</evidence>
<evidence type="ECO:0000313" key="2">
    <source>
        <dbReference type="Proteomes" id="UP000231067"/>
    </source>
</evidence>
<reference evidence="1 2" key="1">
    <citation type="submission" date="2017-09" db="EMBL/GenBank/DDBJ databases">
        <title>Depth-based differentiation of microbial function through sediment-hosted aquifers and enrichment of novel symbionts in the deep terrestrial subsurface.</title>
        <authorList>
            <person name="Probst A.J."/>
            <person name="Ladd B."/>
            <person name="Jarett J.K."/>
            <person name="Geller-Mcgrath D.E."/>
            <person name="Sieber C.M."/>
            <person name="Emerson J.B."/>
            <person name="Anantharaman K."/>
            <person name="Thomas B.C."/>
            <person name="Malmstrom R."/>
            <person name="Stieglmeier M."/>
            <person name="Klingl A."/>
            <person name="Woyke T."/>
            <person name="Ryan C.M."/>
            <person name="Banfield J.F."/>
        </authorList>
    </citation>
    <scope>NUCLEOTIDE SEQUENCE [LARGE SCALE GENOMIC DNA]</scope>
    <source>
        <strain evidence="1">CG23_combo_of_CG06-09_8_20_14_all_40_23</strain>
    </source>
</reference>